<evidence type="ECO:0000256" key="2">
    <source>
        <dbReference type="SAM" id="Phobius"/>
    </source>
</evidence>
<gene>
    <name evidence="4" type="ORF">CA267_003340</name>
</gene>
<sequence length="820" mass="87763">MLKKAAISAAISIAISQGAYATDTSNLVYDVKAKTEKLSSLSTVSVQNALKNGTQIIIKDTAYLLSSTRTDKFGSSYSYKDTSGKNALIIRERNGSLTGTLIENGVKRSLALSASGATLTAIETPTAAVEHPDEVVITSTSSSTETFVSLKPSLADTYRAATITNTNIATLPETAGSAFFISAQSFIDAEAQQSQYDESTDPQILMDKGIDILNAALEDAGVEDTSVYSENFYLVAGNEGESWSESDVLFKTLLGSGKVDFISSVRTGNIREETGGSANLLSFTNDSYENAEQRARFLRSSNIRYVPYSSRIVAHSFGHNMGLNHNRESESQTFQNALPYGMTSEGNFTTIMALGDNQISYFSDPTRQVDGVAIGKEETLDDAADNAQFLRKTSKITAHSAILKGDTTIDVTDTEVSLGWTPLPNNVGQNIYRTSYSCDEYRTGLSFYQEFIEGTNATTIAPTIASVEVDPEVSACYVIVNWLDLDDNLVPIVVGMQEYTKDSRIHVDNINVSTVPGSTSSVPIQVTDAAISNDNLRLAVRKVQRSSTVAAGYTITYESFAALEDLAKFVSVSFEGTGTERVATFKINEDYHQSIDWIESLKELELQDQLIPMYVFYDTSTTDDYSSISLDMRGMYEAFPDVYTDNLVATVGGDDASVTVEVTEDVSADDVTIHALTTGFDSWTPDYTVANTDNGSTVTVTAPATLFDDNDAEFVMVRIEFGDSRLFKDIGFIPSTATDDGDDGGDDGGDNGGDDGGDGGDDGGDGDDGDDGGDNGGDGGEETPTTPTPTPGSDSGGGGSMGLFGLLALAFIGLRRRIVR</sequence>
<keyword evidence="5" id="KW-1185">Reference proteome</keyword>
<evidence type="ECO:0000313" key="4">
    <source>
        <dbReference type="EMBL" id="QJR79887.1"/>
    </source>
</evidence>
<keyword evidence="2" id="KW-0472">Membrane</keyword>
<organism evidence="4 5">
    <name type="scientific">Alteromonas pelagimontana</name>
    <dbReference type="NCBI Taxonomy" id="1858656"/>
    <lineage>
        <taxon>Bacteria</taxon>
        <taxon>Pseudomonadati</taxon>
        <taxon>Pseudomonadota</taxon>
        <taxon>Gammaproteobacteria</taxon>
        <taxon>Alteromonadales</taxon>
        <taxon>Alteromonadaceae</taxon>
        <taxon>Alteromonas/Salinimonas group</taxon>
        <taxon>Alteromonas</taxon>
    </lineage>
</organism>
<evidence type="ECO:0000256" key="1">
    <source>
        <dbReference type="SAM" id="MobiDB-lite"/>
    </source>
</evidence>
<protein>
    <submittedName>
        <fullName evidence="4">GlyGly-CTERM sorting domain-containing protein</fullName>
    </submittedName>
</protein>
<dbReference type="NCBIfam" id="TIGR03501">
    <property type="entry name" value="GlyGly_CTERM"/>
    <property type="match status" value="1"/>
</dbReference>
<feature type="transmembrane region" description="Helical" evidence="2">
    <location>
        <begin position="796"/>
        <end position="814"/>
    </location>
</feature>
<keyword evidence="2" id="KW-1133">Transmembrane helix</keyword>
<name>A0A6M4M9V7_9ALTE</name>
<dbReference type="AlphaFoldDB" id="A0A6M4M9V7"/>
<dbReference type="KEGG" id="apel:CA267_003340"/>
<evidence type="ECO:0000313" key="5">
    <source>
        <dbReference type="Proteomes" id="UP000219285"/>
    </source>
</evidence>
<feature type="compositionally biased region" description="Acidic residues" evidence="1">
    <location>
        <begin position="739"/>
        <end position="773"/>
    </location>
</feature>
<evidence type="ECO:0000256" key="3">
    <source>
        <dbReference type="SAM" id="SignalP"/>
    </source>
</evidence>
<accession>A0A6M4M9V7</accession>
<dbReference type="RefSeq" id="WP_075608797.1">
    <property type="nucleotide sequence ID" value="NZ_CP052766.1"/>
</dbReference>
<feature type="region of interest" description="Disordered" evidence="1">
    <location>
        <begin position="735"/>
        <end position="799"/>
    </location>
</feature>
<reference evidence="4 5" key="2">
    <citation type="submission" date="2020-04" db="EMBL/GenBank/DDBJ databases">
        <title>Complete genome sequence of Alteromonas pelagimontana 5.12T.</title>
        <authorList>
            <person name="Sinha R.K."/>
            <person name="Krishnan K.P."/>
            <person name="Kurian J.P."/>
        </authorList>
    </citation>
    <scope>NUCLEOTIDE SEQUENCE [LARGE SCALE GENOMIC DNA]</scope>
    <source>
        <strain evidence="4 5">5.12</strain>
    </source>
</reference>
<keyword evidence="3" id="KW-0732">Signal</keyword>
<proteinExistence type="predicted"/>
<dbReference type="EMBL" id="CP052766">
    <property type="protein sequence ID" value="QJR79887.1"/>
    <property type="molecule type" value="Genomic_DNA"/>
</dbReference>
<dbReference type="SUPFAM" id="SSF55486">
    <property type="entry name" value="Metalloproteases ('zincins'), catalytic domain"/>
    <property type="match status" value="1"/>
</dbReference>
<feature type="chain" id="PRO_5026739010" evidence="3">
    <location>
        <begin position="22"/>
        <end position="820"/>
    </location>
</feature>
<keyword evidence="2" id="KW-0812">Transmembrane</keyword>
<reference evidence="5" key="1">
    <citation type="submission" date="2014-12" db="EMBL/GenBank/DDBJ databases">
        <title>Complete genome sequence of a multi-drug resistant Klebsiella pneumoniae.</title>
        <authorList>
            <person name="Hua X."/>
            <person name="Chen Q."/>
            <person name="Li X."/>
            <person name="Feng Y."/>
            <person name="Ruan Z."/>
            <person name="Yu Y."/>
        </authorList>
    </citation>
    <scope>NUCLEOTIDE SEQUENCE [LARGE SCALE GENOMIC DNA]</scope>
    <source>
        <strain evidence="5">5.12</strain>
    </source>
</reference>
<feature type="signal peptide" evidence="3">
    <location>
        <begin position="1"/>
        <end position="21"/>
    </location>
</feature>
<dbReference type="Pfam" id="PF13583">
    <property type="entry name" value="Reprolysin_4"/>
    <property type="match status" value="1"/>
</dbReference>
<dbReference type="InterPro" id="IPR020008">
    <property type="entry name" value="GlyGly_CTERM"/>
</dbReference>
<dbReference type="Proteomes" id="UP000219285">
    <property type="component" value="Chromosome"/>
</dbReference>